<feature type="region of interest" description="Disordered" evidence="1">
    <location>
        <begin position="1"/>
        <end position="64"/>
    </location>
</feature>
<feature type="compositionally biased region" description="Basic residues" evidence="1">
    <location>
        <begin position="32"/>
        <end position="46"/>
    </location>
</feature>
<dbReference type="EMBL" id="MLCA01000001">
    <property type="protein sequence ID" value="MEE7489076.1"/>
    <property type="molecule type" value="Genomic_DNA"/>
</dbReference>
<name>A0ABU7THM8_9HYPH</name>
<dbReference type="Proteomes" id="UP001355206">
    <property type="component" value="Unassembled WGS sequence"/>
</dbReference>
<sequence>MAGRVLEPDRPAAPGRRGGSRLGESRHDPNHRPRGRRGAAVRHRRPRADPPDGPPPPPPPSRAAHIVLERGDARVDVKCADDDTTKACADVSLQMLDRLAAFRP</sequence>
<gene>
    <name evidence="2" type="ORF">MOTC310_00690</name>
</gene>
<feature type="compositionally biased region" description="Basic and acidic residues" evidence="1">
    <location>
        <begin position="1"/>
        <end position="10"/>
    </location>
</feature>
<proteinExistence type="predicted"/>
<evidence type="ECO:0000313" key="2">
    <source>
        <dbReference type="EMBL" id="MEE7489076.1"/>
    </source>
</evidence>
<protein>
    <submittedName>
        <fullName evidence="2">Uncharacterized protein</fullName>
    </submittedName>
</protein>
<evidence type="ECO:0000256" key="1">
    <source>
        <dbReference type="SAM" id="MobiDB-lite"/>
    </source>
</evidence>
<keyword evidence="3" id="KW-1185">Reference proteome</keyword>
<reference evidence="2 3" key="1">
    <citation type="journal article" date="2012" name="Genet. Mol. Biol.">
        <title>Analysis of 16S rRNA and mxaF genes revealing insights into Methylobacterium niche-specific plant association.</title>
        <authorList>
            <person name="Dourado M.N."/>
            <person name="Andreote F.D."/>
            <person name="Dini-Andreote F."/>
            <person name="Conti R."/>
            <person name="Araujo J.M."/>
            <person name="Araujo W.L."/>
        </authorList>
    </citation>
    <scope>NUCLEOTIDE SEQUENCE [LARGE SCALE GENOMIC DNA]</scope>
    <source>
        <strain evidence="2 3">TC3-10</strain>
    </source>
</reference>
<comment type="caution">
    <text evidence="2">The sequence shown here is derived from an EMBL/GenBank/DDBJ whole genome shotgun (WGS) entry which is preliminary data.</text>
</comment>
<accession>A0ABU7THM8</accession>
<evidence type="ECO:0000313" key="3">
    <source>
        <dbReference type="Proteomes" id="UP001355206"/>
    </source>
</evidence>
<feature type="compositionally biased region" description="Pro residues" evidence="1">
    <location>
        <begin position="51"/>
        <end position="61"/>
    </location>
</feature>
<organism evidence="2 3">
    <name type="scientific">Methylobacterium oryzae</name>
    <dbReference type="NCBI Taxonomy" id="334852"/>
    <lineage>
        <taxon>Bacteria</taxon>
        <taxon>Pseudomonadati</taxon>
        <taxon>Pseudomonadota</taxon>
        <taxon>Alphaproteobacteria</taxon>
        <taxon>Hyphomicrobiales</taxon>
        <taxon>Methylobacteriaceae</taxon>
        <taxon>Methylobacterium</taxon>
    </lineage>
</organism>